<dbReference type="PANTHER" id="PTHR46630:SF1">
    <property type="entry name" value="TETRATRICOPEPTIDE REPEAT PROTEIN 29"/>
    <property type="match status" value="1"/>
</dbReference>
<dbReference type="Pfam" id="PF13424">
    <property type="entry name" value="TPR_12"/>
    <property type="match status" value="2"/>
</dbReference>
<dbReference type="InterPro" id="IPR001387">
    <property type="entry name" value="Cro/C1-type_HTH"/>
</dbReference>
<dbReference type="InterPro" id="IPR010982">
    <property type="entry name" value="Lambda_DNA-bd_dom_sf"/>
</dbReference>
<comment type="subcellular location">
    <subcellularLocation>
        <location evidence="1">Cytoplasm</location>
    </subcellularLocation>
</comment>
<evidence type="ECO:0000256" key="6">
    <source>
        <dbReference type="PROSITE-ProRule" id="PRU00339"/>
    </source>
</evidence>
<gene>
    <name evidence="8" type="ORF">skT53_19220</name>
</gene>
<protein>
    <recommendedName>
        <fullName evidence="7">HTH cro/C1-type domain-containing protein</fullName>
    </recommendedName>
</protein>
<dbReference type="Proteomes" id="UP000593802">
    <property type="component" value="Chromosome"/>
</dbReference>
<feature type="domain" description="HTH cro/C1-type" evidence="7">
    <location>
        <begin position="8"/>
        <end position="61"/>
    </location>
</feature>
<dbReference type="Gene3D" id="1.25.40.10">
    <property type="entry name" value="Tetratricopeptide repeat domain"/>
    <property type="match status" value="2"/>
</dbReference>
<dbReference type="SUPFAM" id="SSF48452">
    <property type="entry name" value="TPR-like"/>
    <property type="match status" value="2"/>
</dbReference>
<evidence type="ECO:0000259" key="7">
    <source>
        <dbReference type="PROSITE" id="PS50943"/>
    </source>
</evidence>
<feature type="repeat" description="TPR" evidence="6">
    <location>
        <begin position="345"/>
        <end position="378"/>
    </location>
</feature>
<dbReference type="RefSeq" id="WP_200756449.1">
    <property type="nucleotide sequence ID" value="NZ_AP023366.1"/>
</dbReference>
<comment type="similarity">
    <text evidence="5">Belongs to the Rap family.</text>
</comment>
<dbReference type="GO" id="GO:0005737">
    <property type="term" value="C:cytoplasm"/>
    <property type="evidence" value="ECO:0007669"/>
    <property type="project" value="UniProtKB-SubCell"/>
</dbReference>
<dbReference type="InterPro" id="IPR019734">
    <property type="entry name" value="TPR_rpt"/>
</dbReference>
<keyword evidence="9" id="KW-1185">Reference proteome</keyword>
<evidence type="ECO:0000256" key="4">
    <source>
        <dbReference type="ARBA" id="ARBA00022803"/>
    </source>
</evidence>
<dbReference type="SMART" id="SM00028">
    <property type="entry name" value="TPR"/>
    <property type="match status" value="3"/>
</dbReference>
<dbReference type="PROSITE" id="PS50005">
    <property type="entry name" value="TPR"/>
    <property type="match status" value="1"/>
</dbReference>
<dbReference type="PROSITE" id="PS50943">
    <property type="entry name" value="HTH_CROC1"/>
    <property type="match status" value="1"/>
</dbReference>
<accession>A0A7I8DAC9</accession>
<dbReference type="AlphaFoldDB" id="A0A7I8DAC9"/>
<keyword evidence="4 6" id="KW-0802">TPR repeat</keyword>
<dbReference type="PANTHER" id="PTHR46630">
    <property type="entry name" value="TETRATRICOPEPTIDE REPEAT PROTEIN 29"/>
    <property type="match status" value="1"/>
</dbReference>
<organism evidence="8 9">
    <name type="scientific">Effusibacillus dendaii</name>
    <dbReference type="NCBI Taxonomy" id="2743772"/>
    <lineage>
        <taxon>Bacteria</taxon>
        <taxon>Bacillati</taxon>
        <taxon>Bacillota</taxon>
        <taxon>Bacilli</taxon>
        <taxon>Bacillales</taxon>
        <taxon>Alicyclobacillaceae</taxon>
        <taxon>Effusibacillus</taxon>
    </lineage>
</organism>
<dbReference type="SMART" id="SM00530">
    <property type="entry name" value="HTH_XRE"/>
    <property type="match status" value="1"/>
</dbReference>
<keyword evidence="2" id="KW-0963">Cytoplasm</keyword>
<sequence>MMALGDKVQRLRVWRGITQTELADGLVTPSMISQIEGNKANPSTELLLNIIQRLGVSVETFLKDVELELEGRALYRFALELVEYRQYGVALKLFRELENTPDFPKTIEFSYEMAICLQNTGKTQEAIDLLDRVLTQAQVSADKPFLAKVLYQMAEAYFQLDNINLARFYAEKADAAVSGVPDYNELQAKVKGILGKAASAASLHEQALSFHETAYRLLIPDSPVEAADSLLHTAIEHTHLGQYQHAGQTFDMLFDLYKKLPSNSDQLRAKFHYARLLRLIHREAEAHELFRECLNEFQSPTLRKWVPLIYGEMSQLEIERGQWEESKFFQRKALDSAGHSGSMLANLHQMFGESYYQKGRCEDAIEHFEKSISLYETDGFYEQVIQILPKLSNCYDQMGNIEQALSTLERTKGYMETIL</sequence>
<dbReference type="EMBL" id="AP023366">
    <property type="protein sequence ID" value="BCJ86937.1"/>
    <property type="molecule type" value="Genomic_DNA"/>
</dbReference>
<evidence type="ECO:0000256" key="3">
    <source>
        <dbReference type="ARBA" id="ARBA00022737"/>
    </source>
</evidence>
<evidence type="ECO:0000256" key="5">
    <source>
        <dbReference type="ARBA" id="ARBA00038253"/>
    </source>
</evidence>
<dbReference type="InterPro" id="IPR011990">
    <property type="entry name" value="TPR-like_helical_dom_sf"/>
</dbReference>
<name>A0A7I8DAC9_9BACL</name>
<evidence type="ECO:0000256" key="1">
    <source>
        <dbReference type="ARBA" id="ARBA00004496"/>
    </source>
</evidence>
<dbReference type="Pfam" id="PF01381">
    <property type="entry name" value="HTH_3"/>
    <property type="match status" value="1"/>
</dbReference>
<dbReference type="Gene3D" id="1.10.260.40">
    <property type="entry name" value="lambda repressor-like DNA-binding domains"/>
    <property type="match status" value="1"/>
</dbReference>
<proteinExistence type="inferred from homology"/>
<dbReference type="GO" id="GO:0003677">
    <property type="term" value="F:DNA binding"/>
    <property type="evidence" value="ECO:0007669"/>
    <property type="project" value="InterPro"/>
</dbReference>
<dbReference type="CDD" id="cd00093">
    <property type="entry name" value="HTH_XRE"/>
    <property type="match status" value="1"/>
</dbReference>
<dbReference type="KEGG" id="eff:skT53_19220"/>
<keyword evidence="3" id="KW-0677">Repeat</keyword>
<dbReference type="InterPro" id="IPR051476">
    <property type="entry name" value="Bac_ResReg_Asp_Phosphatase"/>
</dbReference>
<evidence type="ECO:0000313" key="8">
    <source>
        <dbReference type="EMBL" id="BCJ86937.1"/>
    </source>
</evidence>
<dbReference type="SUPFAM" id="SSF47413">
    <property type="entry name" value="lambda repressor-like DNA-binding domains"/>
    <property type="match status" value="1"/>
</dbReference>
<reference evidence="8 9" key="1">
    <citation type="submission" date="2020-08" db="EMBL/GenBank/DDBJ databases">
        <title>Complete Genome Sequence of Effusibacillus dendaii Strain skT53, Isolated from Farmland soil.</title>
        <authorList>
            <person name="Konishi T."/>
            <person name="Kawasaki H."/>
        </authorList>
    </citation>
    <scope>NUCLEOTIDE SEQUENCE [LARGE SCALE GENOMIC DNA]</scope>
    <source>
        <strain evidence="9">skT53</strain>
    </source>
</reference>
<evidence type="ECO:0000313" key="9">
    <source>
        <dbReference type="Proteomes" id="UP000593802"/>
    </source>
</evidence>
<evidence type="ECO:0000256" key="2">
    <source>
        <dbReference type="ARBA" id="ARBA00022490"/>
    </source>
</evidence>